<gene>
    <name evidence="3" type="ORF">ET464_01690</name>
</gene>
<accession>A0A4P6ER04</accession>
<sequence length="240" mass="26286">MLRKSALITGADRGLGLALAEALLEQNYDVFAGRFNASDQGLEKLGKQYPGSLQLVELDVSSDESAAEAARFLKAQSDKLDLLINNAAILGDIHAKITDELNYEEMKQVFNVNSLGSLRVTNAVMPMLLKSEQKLVVNISSEAGSIENCWRESWFAYCMSKAAVNMHSAIVHNELRSRGGQVMVVHPGHVQTYMQGKLDTSGTLTPEQAAAYITALIATHHVYAGDRPAFIDYSGRRLAW</sequence>
<evidence type="ECO:0000313" key="4">
    <source>
        <dbReference type="Proteomes" id="UP000293568"/>
    </source>
</evidence>
<dbReference type="SUPFAM" id="SSF51735">
    <property type="entry name" value="NAD(P)-binding Rossmann-fold domains"/>
    <property type="match status" value="1"/>
</dbReference>
<organism evidence="3 4">
    <name type="scientific">Paenibacillus protaetiae</name>
    <dbReference type="NCBI Taxonomy" id="2509456"/>
    <lineage>
        <taxon>Bacteria</taxon>
        <taxon>Bacillati</taxon>
        <taxon>Bacillota</taxon>
        <taxon>Bacilli</taxon>
        <taxon>Bacillales</taxon>
        <taxon>Paenibacillaceae</taxon>
        <taxon>Paenibacillus</taxon>
    </lineage>
</organism>
<dbReference type="GO" id="GO:0016491">
    <property type="term" value="F:oxidoreductase activity"/>
    <property type="evidence" value="ECO:0007669"/>
    <property type="project" value="UniProtKB-KW"/>
</dbReference>
<dbReference type="GO" id="GO:0005737">
    <property type="term" value="C:cytoplasm"/>
    <property type="evidence" value="ECO:0007669"/>
    <property type="project" value="TreeGrafter"/>
</dbReference>
<reference evidence="3 4" key="1">
    <citation type="submission" date="2019-01" db="EMBL/GenBank/DDBJ databases">
        <title>Genome sequencing of strain FW100M-2.</title>
        <authorList>
            <person name="Heo J."/>
            <person name="Kim S.-J."/>
            <person name="Kim J.-S."/>
            <person name="Hong S.-B."/>
            <person name="Kwon S.-W."/>
        </authorList>
    </citation>
    <scope>NUCLEOTIDE SEQUENCE [LARGE SCALE GENOMIC DNA]</scope>
    <source>
        <strain evidence="3 4">FW100M-2</strain>
    </source>
</reference>
<keyword evidence="2" id="KW-0560">Oxidoreductase</keyword>
<dbReference type="InterPro" id="IPR051468">
    <property type="entry name" value="Fungal_SecMetab_SDRs"/>
</dbReference>
<dbReference type="PANTHER" id="PTHR43544:SF7">
    <property type="entry name" value="NADB-LER2"/>
    <property type="match status" value="1"/>
</dbReference>
<proteinExistence type="predicted"/>
<keyword evidence="1" id="KW-0521">NADP</keyword>
<evidence type="ECO:0000313" key="3">
    <source>
        <dbReference type="EMBL" id="QAY65282.1"/>
    </source>
</evidence>
<name>A0A4P6ER04_9BACL</name>
<dbReference type="Proteomes" id="UP000293568">
    <property type="component" value="Chromosome"/>
</dbReference>
<dbReference type="EMBL" id="CP035492">
    <property type="protein sequence ID" value="QAY65282.1"/>
    <property type="molecule type" value="Genomic_DNA"/>
</dbReference>
<dbReference type="InterPro" id="IPR002347">
    <property type="entry name" value="SDR_fam"/>
</dbReference>
<evidence type="ECO:0000256" key="2">
    <source>
        <dbReference type="ARBA" id="ARBA00023002"/>
    </source>
</evidence>
<keyword evidence="4" id="KW-1185">Reference proteome</keyword>
<dbReference type="InterPro" id="IPR036291">
    <property type="entry name" value="NAD(P)-bd_dom_sf"/>
</dbReference>
<dbReference type="PANTHER" id="PTHR43544">
    <property type="entry name" value="SHORT-CHAIN DEHYDROGENASE/REDUCTASE"/>
    <property type="match status" value="1"/>
</dbReference>
<dbReference type="PRINTS" id="PR00081">
    <property type="entry name" value="GDHRDH"/>
</dbReference>
<dbReference type="AlphaFoldDB" id="A0A4P6ER04"/>
<evidence type="ECO:0000256" key="1">
    <source>
        <dbReference type="ARBA" id="ARBA00022857"/>
    </source>
</evidence>
<dbReference type="Gene3D" id="3.40.50.720">
    <property type="entry name" value="NAD(P)-binding Rossmann-like Domain"/>
    <property type="match status" value="1"/>
</dbReference>
<dbReference type="KEGG" id="pprt:ET464_01690"/>
<protein>
    <submittedName>
        <fullName evidence="3">SDR family NAD(P)-dependent oxidoreductase</fullName>
    </submittedName>
</protein>
<dbReference type="Pfam" id="PF00106">
    <property type="entry name" value="adh_short"/>
    <property type="match status" value="1"/>
</dbReference>
<dbReference type="OrthoDB" id="5786478at2"/>